<accession>G0NWE5</accession>
<reference evidence="4" key="1">
    <citation type="submission" date="2011-07" db="EMBL/GenBank/DDBJ databases">
        <authorList>
            <consortium name="Caenorhabditis brenneri Sequencing and Analysis Consortium"/>
            <person name="Wilson R.K."/>
        </authorList>
    </citation>
    <scope>NUCLEOTIDE SEQUENCE [LARGE SCALE GENOMIC DNA]</scope>
    <source>
        <strain evidence="4">PB2801</strain>
    </source>
</reference>
<dbReference type="STRING" id="135651.G0NWE5"/>
<evidence type="ECO:0000313" key="4">
    <source>
        <dbReference type="Proteomes" id="UP000008068"/>
    </source>
</evidence>
<feature type="coiled-coil region" evidence="1">
    <location>
        <begin position="63"/>
        <end position="97"/>
    </location>
</feature>
<dbReference type="InParanoid" id="G0NWE5"/>
<keyword evidence="4" id="KW-1185">Reference proteome</keyword>
<protein>
    <submittedName>
        <fullName evidence="3">Uncharacterized protein</fullName>
    </submittedName>
</protein>
<evidence type="ECO:0000313" key="3">
    <source>
        <dbReference type="EMBL" id="EGT38724.1"/>
    </source>
</evidence>
<keyword evidence="1" id="KW-0175">Coiled coil</keyword>
<feature type="coiled-coil region" evidence="1">
    <location>
        <begin position="128"/>
        <end position="184"/>
    </location>
</feature>
<name>G0NWE5_CAEBE</name>
<sequence length="739" mass="87058">MAEFESFIRSCCDEDELDRRLRTKREDKQKENLARRRANEREYEKKLEGESNTEKLKLNVKKMEEIETIRQETRSKLNKLNEQFDEESKQFDERKKEAVGMFKNEWKNQCDDLDEITNNKLASISLRTKSTETSIASTQEELREIQQKQRQQLLDEKAETVDLRNELEQKNSVLEEERLEKILESNQRVFETQLSAKKDFTNKLLENFEKEQENQRQLMIRKTNSHQDLINARHAQFRKENTNSLNQLIQEMHIQKQYVKENADICSNYMVSGFGWSKSHHKRAEKRFNELRSQLRNLSSFLIKLDAKVADLSETSKREGYKAQIKKVKEKIAVLGTCLAYFIGNLMSRKYDWTEEKVDQFNNLLNEISDDKYESELNDRQTKNEEEVKKVMEENLMELNKVNERINAQRKEQEGFFKGFGEKLNEENEQMLRERTERNLEKLADAEGELEKQMELLSETSQKCIDERNQILETRKEGLVERGELQVEFETKKQKEHKKFGKKLLNLEKERMNVEEDHEAELLVLARDQREKTMQFTNELKALDDLKSRQANVLFKAIEDEKTFDTFRTDCRNVVTSFNRCKEVFSLEDGYIMTSIEEMGYGMKVSTAPDTKAISQAISNFSNDIRLLVVYDMKYDDLRGEVQLKSDILNKEVNKIASKIKVYKKMRKGGIVISDEDRKKNVDDISMIHKTAHDLMIELGKLVAQFNIPASKVFENALNEEHKFLTSGVDKLRITGPSE</sequence>
<proteinExistence type="predicted"/>
<dbReference type="eggNOG" id="ENOG502TJRV">
    <property type="taxonomic scope" value="Eukaryota"/>
</dbReference>
<dbReference type="HOGENOM" id="CLU_375625_0_0_1"/>
<dbReference type="Proteomes" id="UP000008068">
    <property type="component" value="Unassembled WGS sequence"/>
</dbReference>
<gene>
    <name evidence="3" type="ORF">CAEBREN_06220</name>
</gene>
<dbReference type="AlphaFoldDB" id="G0NWE5"/>
<dbReference type="OMA" id="IWHIFIN"/>
<feature type="region of interest" description="Disordered" evidence="2">
    <location>
        <begin position="24"/>
        <end position="50"/>
    </location>
</feature>
<evidence type="ECO:0000256" key="2">
    <source>
        <dbReference type="SAM" id="MobiDB-lite"/>
    </source>
</evidence>
<dbReference type="EMBL" id="GL379963">
    <property type="protein sequence ID" value="EGT38724.1"/>
    <property type="molecule type" value="Genomic_DNA"/>
</dbReference>
<organism evidence="4">
    <name type="scientific">Caenorhabditis brenneri</name>
    <name type="common">Nematode worm</name>
    <dbReference type="NCBI Taxonomy" id="135651"/>
    <lineage>
        <taxon>Eukaryota</taxon>
        <taxon>Metazoa</taxon>
        <taxon>Ecdysozoa</taxon>
        <taxon>Nematoda</taxon>
        <taxon>Chromadorea</taxon>
        <taxon>Rhabditida</taxon>
        <taxon>Rhabditina</taxon>
        <taxon>Rhabditomorpha</taxon>
        <taxon>Rhabditoidea</taxon>
        <taxon>Rhabditidae</taxon>
        <taxon>Peloderinae</taxon>
        <taxon>Caenorhabditis</taxon>
    </lineage>
</organism>
<evidence type="ECO:0000256" key="1">
    <source>
        <dbReference type="SAM" id="Coils"/>
    </source>
</evidence>
<feature type="coiled-coil region" evidence="1">
    <location>
        <begin position="382"/>
        <end position="463"/>
    </location>
</feature>